<dbReference type="STRING" id="113226.A0A139I620"/>
<feature type="region of interest" description="Disordered" evidence="2">
    <location>
        <begin position="548"/>
        <end position="708"/>
    </location>
</feature>
<feature type="domain" description="Peptidase A1" evidence="5">
    <location>
        <begin position="65"/>
        <end position="419"/>
    </location>
</feature>
<comment type="similarity">
    <text evidence="1">Belongs to the peptidase A1 family.</text>
</comment>
<keyword evidence="7" id="KW-1185">Reference proteome</keyword>
<keyword evidence="4" id="KW-0732">Signal</keyword>
<dbReference type="InterPro" id="IPR021109">
    <property type="entry name" value="Peptidase_aspartic_dom_sf"/>
</dbReference>
<evidence type="ECO:0000256" key="4">
    <source>
        <dbReference type="SAM" id="SignalP"/>
    </source>
</evidence>
<dbReference type="CDD" id="cd05471">
    <property type="entry name" value="pepsin_like"/>
    <property type="match status" value="1"/>
</dbReference>
<dbReference type="SUPFAM" id="SSF50630">
    <property type="entry name" value="Acid proteases"/>
    <property type="match status" value="1"/>
</dbReference>
<proteinExistence type="inferred from homology"/>
<evidence type="ECO:0000313" key="7">
    <source>
        <dbReference type="Proteomes" id="UP000073492"/>
    </source>
</evidence>
<dbReference type="EMBL" id="LFZO01000286">
    <property type="protein sequence ID" value="KXT10089.1"/>
    <property type="molecule type" value="Genomic_DNA"/>
</dbReference>
<dbReference type="CDD" id="cd12087">
    <property type="entry name" value="TM_EGFR-like"/>
    <property type="match status" value="1"/>
</dbReference>
<evidence type="ECO:0000256" key="2">
    <source>
        <dbReference type="SAM" id="MobiDB-lite"/>
    </source>
</evidence>
<dbReference type="PROSITE" id="PS51767">
    <property type="entry name" value="PEPTIDASE_A1"/>
    <property type="match status" value="1"/>
</dbReference>
<dbReference type="InterPro" id="IPR001461">
    <property type="entry name" value="Aspartic_peptidase_A1"/>
</dbReference>
<keyword evidence="3" id="KW-1133">Transmembrane helix</keyword>
<dbReference type="OrthoDB" id="3642826at2759"/>
<keyword evidence="3" id="KW-0472">Membrane</keyword>
<dbReference type="AlphaFoldDB" id="A0A139I620"/>
<evidence type="ECO:0000259" key="5">
    <source>
        <dbReference type="PROSITE" id="PS51767"/>
    </source>
</evidence>
<keyword evidence="3" id="KW-0812">Transmembrane</keyword>
<feature type="compositionally biased region" description="Low complexity" evidence="2">
    <location>
        <begin position="571"/>
        <end position="587"/>
    </location>
</feature>
<dbReference type="GO" id="GO:0004190">
    <property type="term" value="F:aspartic-type endopeptidase activity"/>
    <property type="evidence" value="ECO:0007669"/>
    <property type="project" value="InterPro"/>
</dbReference>
<name>A0A139I620_9PEZI</name>
<feature type="compositionally biased region" description="Basic and acidic residues" evidence="2">
    <location>
        <begin position="658"/>
        <end position="672"/>
    </location>
</feature>
<feature type="transmembrane region" description="Helical" evidence="3">
    <location>
        <begin position="461"/>
        <end position="484"/>
    </location>
</feature>
<dbReference type="Proteomes" id="UP000073492">
    <property type="component" value="Unassembled WGS sequence"/>
</dbReference>
<accession>A0A139I620</accession>
<dbReference type="Pfam" id="PF00026">
    <property type="entry name" value="Asp"/>
    <property type="match status" value="1"/>
</dbReference>
<comment type="caution">
    <text evidence="6">The sequence shown here is derived from an EMBL/GenBank/DDBJ whole genome shotgun (WGS) entry which is preliminary data.</text>
</comment>
<dbReference type="PANTHER" id="PTHR47966:SF51">
    <property type="entry name" value="BETA-SITE APP-CLEAVING ENZYME, ISOFORM A-RELATED"/>
    <property type="match status" value="1"/>
</dbReference>
<dbReference type="InterPro" id="IPR034164">
    <property type="entry name" value="Pepsin-like_dom"/>
</dbReference>
<evidence type="ECO:0000256" key="1">
    <source>
        <dbReference type="ARBA" id="ARBA00007447"/>
    </source>
</evidence>
<dbReference type="GO" id="GO:0000324">
    <property type="term" value="C:fungal-type vacuole"/>
    <property type="evidence" value="ECO:0007669"/>
    <property type="project" value="TreeGrafter"/>
</dbReference>
<dbReference type="PANTHER" id="PTHR47966">
    <property type="entry name" value="BETA-SITE APP-CLEAVING ENZYME, ISOFORM A-RELATED"/>
    <property type="match status" value="1"/>
</dbReference>
<reference evidence="6 7" key="1">
    <citation type="submission" date="2015-07" db="EMBL/GenBank/DDBJ databases">
        <title>Comparative genomics of the Sigatoka disease complex on banana suggests a link between parallel evolutionary changes in Pseudocercospora fijiensis and Pseudocercospora eumusae and increased virulence on the banana host.</title>
        <authorList>
            <person name="Chang T.-C."/>
            <person name="Salvucci A."/>
            <person name="Crous P.W."/>
            <person name="Stergiopoulos I."/>
        </authorList>
    </citation>
    <scope>NUCLEOTIDE SEQUENCE [LARGE SCALE GENOMIC DNA]</scope>
    <source>
        <strain evidence="6 7">CBS 116634</strain>
    </source>
</reference>
<dbReference type="InterPro" id="IPR033121">
    <property type="entry name" value="PEPTIDASE_A1"/>
</dbReference>
<evidence type="ECO:0000256" key="3">
    <source>
        <dbReference type="SAM" id="Phobius"/>
    </source>
</evidence>
<feature type="signal peptide" evidence="4">
    <location>
        <begin position="1"/>
        <end position="25"/>
    </location>
</feature>
<organism evidence="6 7">
    <name type="scientific">Pseudocercospora musae</name>
    <dbReference type="NCBI Taxonomy" id="113226"/>
    <lineage>
        <taxon>Eukaryota</taxon>
        <taxon>Fungi</taxon>
        <taxon>Dikarya</taxon>
        <taxon>Ascomycota</taxon>
        <taxon>Pezizomycotina</taxon>
        <taxon>Dothideomycetes</taxon>
        <taxon>Dothideomycetidae</taxon>
        <taxon>Mycosphaerellales</taxon>
        <taxon>Mycosphaerellaceae</taxon>
        <taxon>Pseudocercospora</taxon>
    </lineage>
</organism>
<evidence type="ECO:0000313" key="6">
    <source>
        <dbReference type="EMBL" id="KXT10089.1"/>
    </source>
</evidence>
<gene>
    <name evidence="6" type="ORF">AC579_8965</name>
</gene>
<feature type="compositionally biased region" description="Polar residues" evidence="2">
    <location>
        <begin position="588"/>
        <end position="607"/>
    </location>
</feature>
<feature type="compositionally biased region" description="Basic and acidic residues" evidence="2">
    <location>
        <begin position="624"/>
        <end position="645"/>
    </location>
</feature>
<protein>
    <recommendedName>
        <fullName evidence="5">Peptidase A1 domain-containing protein</fullName>
    </recommendedName>
</protein>
<feature type="chain" id="PRO_5007297207" description="Peptidase A1 domain-containing protein" evidence="4">
    <location>
        <begin position="26"/>
        <end position="708"/>
    </location>
</feature>
<sequence length="708" mass="76627">MGTSFLACGLLLPTSLLSYLLHVNALRLDTRHPHDNTTSSTSTSIPPPISINPDQNWDGIDGPWNSFTLRVGTPEQTVRTFVSFASYQTWVVLPEGCQAAASERACAESRGSLFARNESSTWREQGIYDLWIEKNLDYTGNAMYGYDTVALGGVGEAGPTVSNTTVGALAVEDFYLGLLGLNPKPTNFTTFNQGSPSYMTLLKEQGYIPSLSFAYTAGAQYRFTAVLASLTLGGYDSSRFIDNNVTFLFAADNERDIVVAIQDVTTPSHISSNPTATKLLPSPLYAYIDSTVPGIWLPMEACRAFELEFGLAFDNDTQLYLVNDTLHNSLLHRDANVTFTLAQAITGGPTVHITLPYAAFDLTAKAPFRGPDSSTAVSNDTHYFPLFRAQNDTQYTLGRAFLQEAYISVDWESAVFNVSQVAWTENAEKQLVPIIPSSEGAGAGARASGDADKSSRLMPGAIAGIAVGAIAVLALLGILLMFYFRKKRLAAVKRRIESEKLSDDASTSAAATTVLSGKRNSAYHKAELEGSSSTPSGPFSDRHRLASAIGSISEDTPRSMTVPSSPGYYMTTAGASTPSSPSAAEGTRSSTQSGSFLMSPSSATASEADSRERKVYEMPGDMPAIREKDGRALSEKEAIQRREQKYNGVVSTTPTSSEHPREGLRDPRRVNPEEIVETDISPEPRDTAALRRRFSFENQPGSTEELYD</sequence>
<dbReference type="GO" id="GO:0006508">
    <property type="term" value="P:proteolysis"/>
    <property type="evidence" value="ECO:0007669"/>
    <property type="project" value="InterPro"/>
</dbReference>
<dbReference type="Gene3D" id="2.40.70.10">
    <property type="entry name" value="Acid Proteases"/>
    <property type="match status" value="2"/>
</dbReference>